<dbReference type="SMART" id="SM00331">
    <property type="entry name" value="PP2C_SIG"/>
    <property type="match status" value="1"/>
</dbReference>
<name>A0ABS4DKJ6_9GAMM</name>
<evidence type="ECO:0000313" key="2">
    <source>
        <dbReference type="EMBL" id="MBP1473572.1"/>
    </source>
</evidence>
<feature type="domain" description="PPM-type phosphatase" evidence="1">
    <location>
        <begin position="13"/>
        <end position="251"/>
    </location>
</feature>
<reference evidence="2 3" key="1">
    <citation type="submission" date="2021-04" db="EMBL/GenBank/DDBJ databases">
        <authorList>
            <person name="Huq M.A."/>
        </authorList>
    </citation>
    <scope>NUCLEOTIDE SEQUENCE [LARGE SCALE GENOMIC DNA]</scope>
    <source>
        <strain evidence="2 3">MAH-13</strain>
    </source>
</reference>
<keyword evidence="3" id="KW-1185">Reference proteome</keyword>
<dbReference type="InterPro" id="IPR036457">
    <property type="entry name" value="PPM-type-like_dom_sf"/>
</dbReference>
<dbReference type="Pfam" id="PF13672">
    <property type="entry name" value="PP2C_2"/>
    <property type="match status" value="1"/>
</dbReference>
<dbReference type="PROSITE" id="PS51746">
    <property type="entry name" value="PPM_2"/>
    <property type="match status" value="1"/>
</dbReference>
<dbReference type="InterPro" id="IPR001932">
    <property type="entry name" value="PPM-type_phosphatase-like_dom"/>
</dbReference>
<dbReference type="SMART" id="SM00332">
    <property type="entry name" value="PP2Cc"/>
    <property type="match status" value="1"/>
</dbReference>
<proteinExistence type="predicted"/>
<dbReference type="EMBL" id="JAGJRS010000010">
    <property type="protein sequence ID" value="MBP1473572.1"/>
    <property type="molecule type" value="Genomic_DNA"/>
</dbReference>
<dbReference type="RefSeq" id="WP_209616548.1">
    <property type="nucleotide sequence ID" value="NZ_JAGJRS010000010.1"/>
</dbReference>
<comment type="caution">
    <text evidence="2">The sequence shown here is derived from an EMBL/GenBank/DDBJ whole genome shotgun (WGS) entry which is preliminary data.</text>
</comment>
<sequence>MDQGIEEAQAIPAVAAGRARGGRATQQDACICLHDPATDARLLVLADGMGGDGAGELASAGVIEISRRLWQQGLWREQPGPLFLEALCQCAHAELRRRGEGLVGAEPHSTVVALLVRGRRACWAHVGDSRLYRFQHGRCLGRTEDHSVAQLKVARGELAAEAMGSDIDQHMLLRGLGGPQPPQVEHGFASLRPGQSYVLCSDGVWERLSTEELGRFARRSNLRHALKEALSRAIERGGAEGDNVSLIFARIGWAHWLRAHGRRLWKRLARRRMAGDMGIGQV</sequence>
<accession>A0ABS4DKJ6</accession>
<dbReference type="SUPFAM" id="SSF81606">
    <property type="entry name" value="PP2C-like"/>
    <property type="match status" value="1"/>
</dbReference>
<organism evidence="2 3">
    <name type="scientific">Frateuria flava</name>
    <dbReference type="NCBI Taxonomy" id="2821489"/>
    <lineage>
        <taxon>Bacteria</taxon>
        <taxon>Pseudomonadati</taxon>
        <taxon>Pseudomonadota</taxon>
        <taxon>Gammaproteobacteria</taxon>
        <taxon>Lysobacterales</taxon>
        <taxon>Rhodanobacteraceae</taxon>
        <taxon>Frateuria</taxon>
    </lineage>
</organism>
<evidence type="ECO:0000313" key="3">
    <source>
        <dbReference type="Proteomes" id="UP000823790"/>
    </source>
</evidence>
<protein>
    <submittedName>
        <fullName evidence="2">Serine/threonine-protein phosphatase</fullName>
    </submittedName>
</protein>
<gene>
    <name evidence="2" type="ORF">J7I44_04625</name>
</gene>
<evidence type="ECO:0000259" key="1">
    <source>
        <dbReference type="PROSITE" id="PS51746"/>
    </source>
</evidence>
<dbReference type="Gene3D" id="3.60.40.10">
    <property type="entry name" value="PPM-type phosphatase domain"/>
    <property type="match status" value="1"/>
</dbReference>
<dbReference type="Proteomes" id="UP000823790">
    <property type="component" value="Unassembled WGS sequence"/>
</dbReference>